<dbReference type="SUPFAM" id="SSF81321">
    <property type="entry name" value="Family A G protein-coupled receptor-like"/>
    <property type="match status" value="1"/>
</dbReference>
<organism evidence="9 10">
    <name type="scientific">Mytilus coruscus</name>
    <name type="common">Sea mussel</name>
    <dbReference type="NCBI Taxonomy" id="42192"/>
    <lineage>
        <taxon>Eukaryota</taxon>
        <taxon>Metazoa</taxon>
        <taxon>Spiralia</taxon>
        <taxon>Lophotrochozoa</taxon>
        <taxon>Mollusca</taxon>
        <taxon>Bivalvia</taxon>
        <taxon>Autobranchia</taxon>
        <taxon>Pteriomorphia</taxon>
        <taxon>Mytilida</taxon>
        <taxon>Mytiloidea</taxon>
        <taxon>Mytilidae</taxon>
        <taxon>Mytilinae</taxon>
        <taxon>Mytilus</taxon>
    </lineage>
</organism>
<feature type="transmembrane region" description="Helical" evidence="7">
    <location>
        <begin position="186"/>
        <end position="209"/>
    </location>
</feature>
<feature type="domain" description="G-protein coupled receptors family 1 profile" evidence="8">
    <location>
        <begin position="37"/>
        <end position="402"/>
    </location>
</feature>
<dbReference type="Pfam" id="PF00001">
    <property type="entry name" value="7tm_1"/>
    <property type="match status" value="1"/>
</dbReference>
<feature type="transmembrane region" description="Helical" evidence="7">
    <location>
        <begin position="97"/>
        <end position="115"/>
    </location>
</feature>
<evidence type="ECO:0000256" key="6">
    <source>
        <dbReference type="ARBA" id="ARBA00023170"/>
    </source>
</evidence>
<dbReference type="CDD" id="cd00637">
    <property type="entry name" value="7tm_classA_rhodopsin-like"/>
    <property type="match status" value="1"/>
</dbReference>
<reference evidence="9 10" key="1">
    <citation type="submission" date="2020-06" db="EMBL/GenBank/DDBJ databases">
        <authorList>
            <person name="Li R."/>
            <person name="Bekaert M."/>
        </authorList>
    </citation>
    <scope>NUCLEOTIDE SEQUENCE [LARGE SCALE GENOMIC DNA]</scope>
    <source>
        <strain evidence="10">wild</strain>
    </source>
</reference>
<feature type="transmembrane region" description="Helical" evidence="7">
    <location>
        <begin position="136"/>
        <end position="158"/>
    </location>
</feature>
<dbReference type="PROSITE" id="PS50262">
    <property type="entry name" value="G_PROTEIN_RECEP_F1_2"/>
    <property type="match status" value="1"/>
</dbReference>
<keyword evidence="4 7" id="KW-1133">Transmembrane helix</keyword>
<feature type="transmembrane region" description="Helical" evidence="7">
    <location>
        <begin position="340"/>
        <end position="368"/>
    </location>
</feature>
<evidence type="ECO:0000259" key="8">
    <source>
        <dbReference type="PROSITE" id="PS50262"/>
    </source>
</evidence>
<keyword evidence="3 7" id="KW-0812">Transmembrane</keyword>
<feature type="transmembrane region" description="Helical" evidence="7">
    <location>
        <begin position="56"/>
        <end position="77"/>
    </location>
</feature>
<dbReference type="AlphaFoldDB" id="A0A6J8DK26"/>
<keyword evidence="5 7" id="KW-0472">Membrane</keyword>
<name>A0A6J8DK26_MYTCO</name>
<dbReference type="InterPro" id="IPR000276">
    <property type="entry name" value="GPCR_Rhodpsn"/>
</dbReference>
<dbReference type="Proteomes" id="UP000507470">
    <property type="component" value="Unassembled WGS sequence"/>
</dbReference>
<keyword evidence="10" id="KW-1185">Reference proteome</keyword>
<evidence type="ECO:0000256" key="3">
    <source>
        <dbReference type="ARBA" id="ARBA00022692"/>
    </source>
</evidence>
<accession>A0A6J8DK26</accession>
<evidence type="ECO:0000313" key="10">
    <source>
        <dbReference type="Proteomes" id="UP000507470"/>
    </source>
</evidence>
<keyword evidence="2" id="KW-1003">Cell membrane</keyword>
<dbReference type="EMBL" id="CACVKT020007613">
    <property type="protein sequence ID" value="CAC5408948.1"/>
    <property type="molecule type" value="Genomic_DNA"/>
</dbReference>
<evidence type="ECO:0000256" key="1">
    <source>
        <dbReference type="ARBA" id="ARBA00004651"/>
    </source>
</evidence>
<evidence type="ECO:0000256" key="2">
    <source>
        <dbReference type="ARBA" id="ARBA00022475"/>
    </source>
</evidence>
<feature type="transmembrane region" description="Helical" evidence="7">
    <location>
        <begin position="383"/>
        <end position="405"/>
    </location>
</feature>
<evidence type="ECO:0000256" key="5">
    <source>
        <dbReference type="ARBA" id="ARBA00023136"/>
    </source>
</evidence>
<evidence type="ECO:0000313" key="9">
    <source>
        <dbReference type="EMBL" id="CAC5408948.1"/>
    </source>
</evidence>
<dbReference type="Gene3D" id="1.20.1070.10">
    <property type="entry name" value="Rhodopsin 7-helix transmembrane proteins"/>
    <property type="match status" value="1"/>
</dbReference>
<dbReference type="GO" id="GO:0005886">
    <property type="term" value="C:plasma membrane"/>
    <property type="evidence" value="ECO:0007669"/>
    <property type="project" value="UniProtKB-SubCell"/>
</dbReference>
<proteinExistence type="predicted"/>
<gene>
    <name evidence="9" type="ORF">MCOR_42287</name>
</gene>
<comment type="subcellular location">
    <subcellularLocation>
        <location evidence="1">Cell membrane</location>
        <topology evidence="1">Multi-pass membrane protein</topology>
    </subcellularLocation>
</comment>
<dbReference type="PANTHER" id="PTHR24241">
    <property type="entry name" value="NEUROPEPTIDE RECEPTOR-RELATED G-PROTEIN COUPLED RECEPTOR"/>
    <property type="match status" value="1"/>
</dbReference>
<protein>
    <recommendedName>
        <fullName evidence="8">G-protein coupled receptors family 1 profile domain-containing protein</fullName>
    </recommendedName>
</protein>
<sequence>MTNNYTDYGEVLRNRYHGISLSSTILIVIGAIIGIVGNCTVIFFYFIRIKERGERYFIPLLAIVDLVACLTSSSFYIMDNTFFYNYPNDIVCRILTFLQVFVSGFSAHILLVICVQRYLLVCKPFGPKMTLLWKKISFAAACLFSLVYSVPLLGISGIKTTDENFLNHSVQTTICKFSAVDTSVKITAYFGFLGLIIVANIIITAALYFPVLRRIHITLSGKTVKSVFYKIQDGNMPSNTESASQPTNTSLIDSDLHLSVSKPTQQSGIEKTEYDSKHNEKCRNKEFANMFSNKEPSHDDVVKDNSVNNAVKSEEIVATDNEIKHDGSSKTRNDSVKRRITIMFFVIILAYILSYIPSLIILILSYAIDDFNFITLTEGETIAWIYLARFVFLNHIVNPFIYSYFDVNFRTELKTFFICKRNQR</sequence>
<dbReference type="InterPro" id="IPR017452">
    <property type="entry name" value="GPCR_Rhodpsn_7TM"/>
</dbReference>
<dbReference type="PRINTS" id="PR00237">
    <property type="entry name" value="GPCRRHODOPSN"/>
</dbReference>
<keyword evidence="6" id="KW-0675">Receptor</keyword>
<evidence type="ECO:0000256" key="7">
    <source>
        <dbReference type="SAM" id="Phobius"/>
    </source>
</evidence>
<evidence type="ECO:0000256" key="4">
    <source>
        <dbReference type="ARBA" id="ARBA00022989"/>
    </source>
</evidence>
<dbReference type="GO" id="GO:0004930">
    <property type="term" value="F:G protein-coupled receptor activity"/>
    <property type="evidence" value="ECO:0007669"/>
    <property type="project" value="InterPro"/>
</dbReference>
<dbReference type="OrthoDB" id="6088483at2759"/>
<feature type="transmembrane region" description="Helical" evidence="7">
    <location>
        <begin position="20"/>
        <end position="47"/>
    </location>
</feature>